<dbReference type="PANTHER" id="PTHR47219:SF9">
    <property type="entry name" value="GTPASE ACTIVATING PROTEIN AND CENTROSOME-ASSOCIATED, ISOFORM B"/>
    <property type="match status" value="1"/>
</dbReference>
<gene>
    <name evidence="6" type="ORF">NP493_51g04030</name>
</gene>
<dbReference type="FunFam" id="1.10.8.270:FF:000001">
    <property type="entry name" value="TBC1 domain family member 1"/>
    <property type="match status" value="1"/>
</dbReference>
<feature type="compositionally biased region" description="Basic and acidic residues" evidence="3">
    <location>
        <begin position="39"/>
        <end position="49"/>
    </location>
</feature>
<dbReference type="SUPFAM" id="SSF47923">
    <property type="entry name" value="Ypt/Rab-GAP domain of gyp1p"/>
    <property type="match status" value="2"/>
</dbReference>
<accession>A0AAD9UJI3</accession>
<evidence type="ECO:0000259" key="4">
    <source>
        <dbReference type="PROSITE" id="PS01179"/>
    </source>
</evidence>
<feature type="coiled-coil region" evidence="2">
    <location>
        <begin position="971"/>
        <end position="998"/>
    </location>
</feature>
<evidence type="ECO:0000256" key="3">
    <source>
        <dbReference type="SAM" id="MobiDB-lite"/>
    </source>
</evidence>
<dbReference type="Pfam" id="PF00640">
    <property type="entry name" value="PID"/>
    <property type="match status" value="1"/>
</dbReference>
<dbReference type="Pfam" id="PF12473">
    <property type="entry name" value="DUF3694"/>
    <property type="match status" value="1"/>
</dbReference>
<keyword evidence="1" id="KW-0343">GTPase activation</keyword>
<evidence type="ECO:0000256" key="1">
    <source>
        <dbReference type="ARBA" id="ARBA00022468"/>
    </source>
</evidence>
<dbReference type="InterPro" id="IPR035969">
    <property type="entry name" value="Rab-GAP_TBC_sf"/>
</dbReference>
<feature type="domain" description="Rab-GAP TBC" evidence="5">
    <location>
        <begin position="497"/>
        <end position="672"/>
    </location>
</feature>
<feature type="domain" description="PID" evidence="4">
    <location>
        <begin position="134"/>
        <end position="207"/>
    </location>
</feature>
<comment type="caution">
    <text evidence="6">The sequence shown here is derived from an EMBL/GenBank/DDBJ whole genome shotgun (WGS) entry which is preliminary data.</text>
</comment>
<proteinExistence type="predicted"/>
<dbReference type="PROSITE" id="PS50086">
    <property type="entry name" value="TBC_RABGAP"/>
    <property type="match status" value="1"/>
</dbReference>
<feature type="compositionally biased region" description="Low complexity" evidence="3">
    <location>
        <begin position="50"/>
        <end position="59"/>
    </location>
</feature>
<evidence type="ECO:0000313" key="6">
    <source>
        <dbReference type="EMBL" id="KAK2191562.1"/>
    </source>
</evidence>
<dbReference type="FunFam" id="1.10.10.750:FF:000004">
    <property type="entry name" value="Putative rab gtpase-activating protein 1"/>
    <property type="match status" value="1"/>
</dbReference>
<keyword evidence="2" id="KW-0175">Coiled coil</keyword>
<dbReference type="Gene3D" id="1.10.10.750">
    <property type="entry name" value="Ypt/Rab-GAP domain of gyp1p, domain 1"/>
    <property type="match status" value="1"/>
</dbReference>
<dbReference type="Gene3D" id="1.10.8.270">
    <property type="entry name" value="putative rabgap domain of human tbc1 domain family member 14 like domains"/>
    <property type="match status" value="1"/>
</dbReference>
<dbReference type="Proteomes" id="UP001209878">
    <property type="component" value="Unassembled WGS sequence"/>
</dbReference>
<dbReference type="EMBL" id="JAODUO010000050">
    <property type="protein sequence ID" value="KAK2191562.1"/>
    <property type="molecule type" value="Genomic_DNA"/>
</dbReference>
<dbReference type="InterPro" id="IPR011993">
    <property type="entry name" value="PH-like_dom_sf"/>
</dbReference>
<feature type="coiled-coil region" evidence="2">
    <location>
        <begin position="727"/>
        <end position="828"/>
    </location>
</feature>
<dbReference type="PANTHER" id="PTHR47219">
    <property type="entry name" value="RAB GTPASE-ACTIVATING PROTEIN 1-LIKE"/>
    <property type="match status" value="1"/>
</dbReference>
<evidence type="ECO:0000259" key="5">
    <source>
        <dbReference type="PROSITE" id="PS50086"/>
    </source>
</evidence>
<evidence type="ECO:0000256" key="2">
    <source>
        <dbReference type="SAM" id="Coils"/>
    </source>
</evidence>
<keyword evidence="7" id="KW-1185">Reference proteome</keyword>
<protein>
    <submittedName>
        <fullName evidence="6">Uncharacterized protein</fullName>
    </submittedName>
</protein>
<dbReference type="InterPro" id="IPR000195">
    <property type="entry name" value="Rab-GAP-TBC_dom"/>
</dbReference>
<dbReference type="AlphaFoldDB" id="A0AAD9UJI3"/>
<name>A0AAD9UJI3_RIDPI</name>
<dbReference type="SUPFAM" id="SSF50729">
    <property type="entry name" value="PH domain-like"/>
    <property type="match status" value="1"/>
</dbReference>
<dbReference type="Gene3D" id="1.10.472.80">
    <property type="entry name" value="Ypt/Rab-GAP domain of gyp1p, domain 3"/>
    <property type="match status" value="1"/>
</dbReference>
<evidence type="ECO:0000313" key="7">
    <source>
        <dbReference type="Proteomes" id="UP001209878"/>
    </source>
</evidence>
<dbReference type="GO" id="GO:0005737">
    <property type="term" value="C:cytoplasm"/>
    <property type="evidence" value="ECO:0007669"/>
    <property type="project" value="UniProtKB-ARBA"/>
</dbReference>
<reference evidence="6" key="1">
    <citation type="journal article" date="2023" name="Mol. Biol. Evol.">
        <title>Third-Generation Sequencing Reveals the Adaptive Role of the Epigenome in Three Deep-Sea Polychaetes.</title>
        <authorList>
            <person name="Perez M."/>
            <person name="Aroh O."/>
            <person name="Sun Y."/>
            <person name="Lan Y."/>
            <person name="Juniper S.K."/>
            <person name="Young C.R."/>
            <person name="Angers B."/>
            <person name="Qian P.Y."/>
        </authorList>
    </citation>
    <scope>NUCLEOTIDE SEQUENCE</scope>
    <source>
        <strain evidence="6">R07B-5</strain>
    </source>
</reference>
<dbReference type="InterPro" id="IPR050302">
    <property type="entry name" value="Rab_GAP_TBC_domain"/>
</dbReference>
<dbReference type="InterPro" id="IPR006020">
    <property type="entry name" value="PTB/PI_dom"/>
</dbReference>
<organism evidence="6 7">
    <name type="scientific">Ridgeia piscesae</name>
    <name type="common">Tubeworm</name>
    <dbReference type="NCBI Taxonomy" id="27915"/>
    <lineage>
        <taxon>Eukaryota</taxon>
        <taxon>Metazoa</taxon>
        <taxon>Spiralia</taxon>
        <taxon>Lophotrochozoa</taxon>
        <taxon>Annelida</taxon>
        <taxon>Polychaeta</taxon>
        <taxon>Sedentaria</taxon>
        <taxon>Canalipalpata</taxon>
        <taxon>Sabellida</taxon>
        <taxon>Siboglinidae</taxon>
        <taxon>Ridgeia</taxon>
    </lineage>
</organism>
<dbReference type="GO" id="GO:0031267">
    <property type="term" value="F:small GTPase binding"/>
    <property type="evidence" value="ECO:0007669"/>
    <property type="project" value="UniProtKB-ARBA"/>
</dbReference>
<dbReference type="SMART" id="SM00462">
    <property type="entry name" value="PTB"/>
    <property type="match status" value="1"/>
</dbReference>
<feature type="region of interest" description="Disordered" evidence="3">
    <location>
        <begin position="39"/>
        <end position="94"/>
    </location>
</feature>
<dbReference type="GO" id="GO:0005096">
    <property type="term" value="F:GTPase activator activity"/>
    <property type="evidence" value="ECO:0007669"/>
    <property type="project" value="UniProtKB-KW"/>
</dbReference>
<feature type="compositionally biased region" description="Polar residues" evidence="3">
    <location>
        <begin position="69"/>
        <end position="79"/>
    </location>
</feature>
<sequence length="1047" mass="117990">MEDAISHSSLDSAADEFVVVNAEPRLKIANNGDVNDLKSKLNEVLHDDTTSPSGSSSGDKMSEKVGGTPVTQECSSMPPTSDKESFSSSTTTASSETSDATVFTGVTYLGSAAVNAPRSEVEINWNMAILHEHLLDPSTNTEIASYRIHRILFCARGPADSEERHCFAFTCNRTDNVDASATFQCHVFSCDVQEAVGKILYSFATAFRKVPKCGSGWMQADTSDENMFRFSVSLDFKEDDGKGNFVTCPRDKHVFKLRCNLQKKTVICVTQTSPGRILKIERCFGLLISHGRNVRHSDMNLVEMVSMGTSSDGRSYMIAGHWDPTDPSFQILNTETPKDTRVFLTIAVDLVIVGIQEPVRFLIEAKAKIFPQHERFWYFNKKPHDEQFVLRLKQLENEDLPSLPNMPQYEVVVIESQTEIDRKKAGMLLTLSPTKVPPQGHPNPPGYGDEPLLSGSGAVSKDISDENLLENWHDVLTRWQQNLRTRPRQVQALVRKGIPEALRGEVWQLLAGCHDNADMLESYRILITKESPCEQVILRDINRTFPAHDYFRETGGAYSVYDEEVGYCQGLSFLAASLLLHMPEEQAFCVLVKIMFDYGMRDVYKQGFEELHLRFYQLERLMQDMLPDLSEHFLDHGLEAHMFASQWFLTLFTAKFPLFMVFHILDLFLGEGPDIIFHVSMALLKTSMKDLLTLDFEGCLKYFRVSMPKKYRSEDASRELLHEAVLLKISTKKMKKYEKEYMALREQELQQEDPIERIERENKRLTEANMRLEQENDDLAHELVTSKIALRNELDTLEEHCECLSKDLVQTQSLLTDTEEEKRRLEGQSVQVSTVGAGQYSQCRSVQSVQVSTVSTVSAGQYSQCRSVQSVQLKELSLSVVLLVSVEGAVSLSVVVVVSRVTECCCWCQLKELCRRELSHAEQEGSRNSAIIAEYKQVNGPLICIKLLTADGQLKKIVAAESPMVDGMDELAEKDRLVRELELELAQTKLALVESECRTQDLTHQLNAAITEIQASKSTWLNKTLSSIREVTATKKDSVLSGKKDST</sequence>
<dbReference type="Pfam" id="PF00566">
    <property type="entry name" value="RabGAP-TBC"/>
    <property type="match status" value="1"/>
</dbReference>
<dbReference type="CDD" id="cd01211">
    <property type="entry name" value="PTB_Rab6GAP"/>
    <property type="match status" value="1"/>
</dbReference>
<dbReference type="Gene3D" id="2.30.29.30">
    <property type="entry name" value="Pleckstrin-homology domain (PH domain)/Phosphotyrosine-binding domain (PTB)"/>
    <property type="match status" value="1"/>
</dbReference>
<dbReference type="InterPro" id="IPR022164">
    <property type="entry name" value="Kinesin-like"/>
</dbReference>
<dbReference type="FunFam" id="1.10.472.80:FF:000007">
    <property type="entry name" value="Rab GTPase-activating protein 1 isoform X1"/>
    <property type="match status" value="1"/>
</dbReference>
<dbReference type="SMART" id="SM00164">
    <property type="entry name" value="TBC"/>
    <property type="match status" value="1"/>
</dbReference>
<dbReference type="PROSITE" id="PS01179">
    <property type="entry name" value="PID"/>
    <property type="match status" value="1"/>
</dbReference>